<sequence length="69" mass="8434">MLQEQISNQQVEQEIQEYEKKAQMDQDEEQHDKKNDNKHQNICEQENKQIYFNIKISDLTLLLSKDDYF</sequence>
<comment type="caution">
    <text evidence="2">The sequence shown here is derived from an EMBL/GenBank/DDBJ whole genome shotgun (WGS) entry which is preliminary data.</text>
</comment>
<gene>
    <name evidence="2" type="ORF">PPRIM_AZ9-3.1.T0890022</name>
</gene>
<feature type="compositionally biased region" description="Polar residues" evidence="1">
    <location>
        <begin position="1"/>
        <end position="13"/>
    </location>
</feature>
<accession>A0A8S1NGM5</accession>
<protein>
    <submittedName>
        <fullName evidence="2">Uncharacterized protein</fullName>
    </submittedName>
</protein>
<reference evidence="2" key="1">
    <citation type="submission" date="2021-01" db="EMBL/GenBank/DDBJ databases">
        <authorList>
            <consortium name="Genoscope - CEA"/>
            <person name="William W."/>
        </authorList>
    </citation>
    <scope>NUCLEOTIDE SEQUENCE</scope>
</reference>
<name>A0A8S1NGM5_PARPR</name>
<dbReference type="EMBL" id="CAJJDM010000092">
    <property type="protein sequence ID" value="CAD8091710.1"/>
    <property type="molecule type" value="Genomic_DNA"/>
</dbReference>
<proteinExistence type="predicted"/>
<keyword evidence="3" id="KW-1185">Reference proteome</keyword>
<feature type="region of interest" description="Disordered" evidence="1">
    <location>
        <begin position="1"/>
        <end position="42"/>
    </location>
</feature>
<evidence type="ECO:0000256" key="1">
    <source>
        <dbReference type="SAM" id="MobiDB-lite"/>
    </source>
</evidence>
<dbReference type="AlphaFoldDB" id="A0A8S1NGM5"/>
<evidence type="ECO:0000313" key="2">
    <source>
        <dbReference type="EMBL" id="CAD8091710.1"/>
    </source>
</evidence>
<evidence type="ECO:0000313" key="3">
    <source>
        <dbReference type="Proteomes" id="UP000688137"/>
    </source>
</evidence>
<organism evidence="2 3">
    <name type="scientific">Paramecium primaurelia</name>
    <dbReference type="NCBI Taxonomy" id="5886"/>
    <lineage>
        <taxon>Eukaryota</taxon>
        <taxon>Sar</taxon>
        <taxon>Alveolata</taxon>
        <taxon>Ciliophora</taxon>
        <taxon>Intramacronucleata</taxon>
        <taxon>Oligohymenophorea</taxon>
        <taxon>Peniculida</taxon>
        <taxon>Parameciidae</taxon>
        <taxon>Paramecium</taxon>
    </lineage>
</organism>
<dbReference type="Proteomes" id="UP000688137">
    <property type="component" value="Unassembled WGS sequence"/>
</dbReference>
<feature type="compositionally biased region" description="Basic and acidic residues" evidence="1">
    <location>
        <begin position="17"/>
        <end position="42"/>
    </location>
</feature>